<dbReference type="AlphaFoldDB" id="A0A0F8YIE4"/>
<feature type="non-terminal residue" evidence="1">
    <location>
        <position position="336"/>
    </location>
</feature>
<evidence type="ECO:0000313" key="1">
    <source>
        <dbReference type="EMBL" id="KKK47816.1"/>
    </source>
</evidence>
<reference evidence="1" key="1">
    <citation type="journal article" date="2015" name="Nature">
        <title>Complex archaea that bridge the gap between prokaryotes and eukaryotes.</title>
        <authorList>
            <person name="Spang A."/>
            <person name="Saw J.H."/>
            <person name="Jorgensen S.L."/>
            <person name="Zaremba-Niedzwiedzka K."/>
            <person name="Martijn J."/>
            <person name="Lind A.E."/>
            <person name="van Eijk R."/>
            <person name="Schleper C."/>
            <person name="Guy L."/>
            <person name="Ettema T.J."/>
        </authorList>
    </citation>
    <scope>NUCLEOTIDE SEQUENCE</scope>
</reference>
<protein>
    <submittedName>
        <fullName evidence="1">Uncharacterized protein</fullName>
    </submittedName>
</protein>
<sequence length="336" mass="37157">VWTIGARLSPEGIPYPHAELRDPYDCYPSAWGVDQQPDELAIWRRIGVAEAKRLYPEYASLIDLRTNSRSTGSGVILGGRGQWANSGGRGINIVEFYDAAGLHILLPDIEERVRFTPNPLLSGPSFVVIKRFAFDALIGQYDHSIGLMAAMAKINVLSIMAMKDAVHTETNIIGGDIVGGGQYQVGRGKTNRFPPGTIISKPQSNLPYQLFEQINRIEHQFRIVSGYTVQDDAQSPANLAATGAGLGELRTSITNEVNEYHKVLRFGLQDIDSKLLEWDEEVSPDRSKTLVGVRAGVPFRETYRPRTHIKGDYRTRRSYGAMAAWDDSAKIVGGLQ</sequence>
<proteinExistence type="predicted"/>
<accession>A0A0F8YIE4</accession>
<name>A0A0F8YIE4_9ZZZZ</name>
<dbReference type="EMBL" id="LAZR01069380">
    <property type="protein sequence ID" value="KKK47816.1"/>
    <property type="molecule type" value="Genomic_DNA"/>
</dbReference>
<organism evidence="1">
    <name type="scientific">marine sediment metagenome</name>
    <dbReference type="NCBI Taxonomy" id="412755"/>
    <lineage>
        <taxon>unclassified sequences</taxon>
        <taxon>metagenomes</taxon>
        <taxon>ecological metagenomes</taxon>
    </lineage>
</organism>
<comment type="caution">
    <text evidence="1">The sequence shown here is derived from an EMBL/GenBank/DDBJ whole genome shotgun (WGS) entry which is preliminary data.</text>
</comment>
<gene>
    <name evidence="1" type="ORF">LCGC14_3151370</name>
</gene>
<feature type="non-terminal residue" evidence="1">
    <location>
        <position position="1"/>
    </location>
</feature>